<evidence type="ECO:0000256" key="6">
    <source>
        <dbReference type="ARBA" id="ARBA00022532"/>
    </source>
</evidence>
<proteinExistence type="inferred from homology"/>
<dbReference type="InterPro" id="IPR017896">
    <property type="entry name" value="4Fe4S_Fe-S-bd"/>
</dbReference>
<sequence length="254" mass="28350">MSENKTVRFIITRQDSPDTESYTEEFELAYRPNMNVISALMEIRRNPVNVKGEMTTPINWDMNCLEEVCGACSMVINGKPRQSCTALVDKLEQPIRLAPMKTFPVVRDLVVDRSRMFDSLKKVKAWVPIDGTYDLGPGPRMPEKKRQWAYELSKCMTCGVCLEACPNVNSKSDFIGPAPLSQVRLFNAHPTGAMNKDERLESIMGDGGLANCGNSQNCVQSCPKGIPLTTSIAALNRDTSFQMFKNFFGSDNMV</sequence>
<dbReference type="InterPro" id="IPR004489">
    <property type="entry name" value="Succ_DH/fum_Rdtase_Fe-S"/>
</dbReference>
<evidence type="ECO:0000256" key="12">
    <source>
        <dbReference type="ARBA" id="ARBA00023291"/>
    </source>
</evidence>
<dbReference type="EC" id="1.3.5.1" evidence="4"/>
<keyword evidence="9" id="KW-0560">Oxidoreductase</keyword>
<comment type="similarity">
    <text evidence="3">Belongs to the succinate dehydrogenase/fumarate reductase iron-sulfur protein family.</text>
</comment>
<evidence type="ECO:0000256" key="9">
    <source>
        <dbReference type="ARBA" id="ARBA00023002"/>
    </source>
</evidence>
<dbReference type="GO" id="GO:0046872">
    <property type="term" value="F:metal ion binding"/>
    <property type="evidence" value="ECO:0007669"/>
    <property type="project" value="UniProtKB-KW"/>
</dbReference>
<dbReference type="GO" id="GO:0009055">
    <property type="term" value="F:electron transfer activity"/>
    <property type="evidence" value="ECO:0007669"/>
    <property type="project" value="InterPro"/>
</dbReference>
<accession>A0A5D4MHV5</accession>
<dbReference type="InterPro" id="IPR025192">
    <property type="entry name" value="Succ_DH/fum_Rdtase_N"/>
</dbReference>
<dbReference type="Pfam" id="PF13183">
    <property type="entry name" value="Fer4_8"/>
    <property type="match status" value="1"/>
</dbReference>
<dbReference type="GO" id="GO:0008177">
    <property type="term" value="F:succinate dehydrogenase (quinone) activity"/>
    <property type="evidence" value="ECO:0007669"/>
    <property type="project" value="UniProtKB-EC"/>
</dbReference>
<dbReference type="PANTHER" id="PTHR11921:SF29">
    <property type="entry name" value="SUCCINATE DEHYDROGENASE [UBIQUINONE] IRON-SULFUR SUBUNIT, MITOCHONDRIAL"/>
    <property type="match status" value="1"/>
</dbReference>
<evidence type="ECO:0000313" key="15">
    <source>
        <dbReference type="EMBL" id="TYS00959.1"/>
    </source>
</evidence>
<evidence type="ECO:0000256" key="8">
    <source>
        <dbReference type="ARBA" id="ARBA00022723"/>
    </source>
</evidence>
<dbReference type="InterPro" id="IPR017900">
    <property type="entry name" value="4Fe4S_Fe_S_CS"/>
</dbReference>
<keyword evidence="6" id="KW-0816">Tricarboxylic acid cycle</keyword>
<evidence type="ECO:0000256" key="4">
    <source>
        <dbReference type="ARBA" id="ARBA00012792"/>
    </source>
</evidence>
<dbReference type="FunFam" id="3.10.20.30:FF:000018">
    <property type="entry name" value="Succinate dehydrogenase iron-sulfur subunit"/>
    <property type="match status" value="1"/>
</dbReference>
<evidence type="ECO:0000256" key="2">
    <source>
        <dbReference type="ARBA" id="ARBA00001966"/>
    </source>
</evidence>
<dbReference type="EMBL" id="VTEG01000002">
    <property type="protein sequence ID" value="TYS00959.1"/>
    <property type="molecule type" value="Genomic_DNA"/>
</dbReference>
<dbReference type="SUPFAM" id="SSF46548">
    <property type="entry name" value="alpha-helical ferredoxin"/>
    <property type="match status" value="1"/>
</dbReference>
<comment type="cofactor">
    <cofactor evidence="13">
        <name>[2Fe-2S] cluster</name>
        <dbReference type="ChEBI" id="CHEBI:190135"/>
    </cofactor>
</comment>
<comment type="cofactor">
    <cofactor evidence="2">
        <name>[4Fe-4S] cluster</name>
        <dbReference type="ChEBI" id="CHEBI:49883"/>
    </cofactor>
</comment>
<dbReference type="Gene3D" id="1.10.1060.10">
    <property type="entry name" value="Alpha-helical ferredoxin"/>
    <property type="match status" value="1"/>
</dbReference>
<evidence type="ECO:0000256" key="3">
    <source>
        <dbReference type="ARBA" id="ARBA00009433"/>
    </source>
</evidence>
<keyword evidence="10" id="KW-0408">Iron</keyword>
<dbReference type="FunFam" id="1.10.1060.10:FF:000005">
    <property type="entry name" value="Succinate dehydrogenase iron-sulfur subunit"/>
    <property type="match status" value="1"/>
</dbReference>
<dbReference type="RefSeq" id="WP_113930210.1">
    <property type="nucleotide sequence ID" value="NZ_VTEG01000002.1"/>
</dbReference>
<dbReference type="Pfam" id="PF13085">
    <property type="entry name" value="Fer2_3"/>
    <property type="match status" value="1"/>
</dbReference>
<comment type="cofactor">
    <cofactor evidence="1">
        <name>[3Fe-4S] cluster</name>
        <dbReference type="ChEBI" id="CHEBI:21137"/>
    </cofactor>
</comment>
<comment type="caution">
    <text evidence="15">The sequence shown here is derived from an EMBL/GenBank/DDBJ whole genome shotgun (WGS) entry which is preliminary data.</text>
</comment>
<evidence type="ECO:0000256" key="10">
    <source>
        <dbReference type="ARBA" id="ARBA00023004"/>
    </source>
</evidence>
<dbReference type="InterPro" id="IPR009051">
    <property type="entry name" value="Helical_ferredxn"/>
</dbReference>
<keyword evidence="7" id="KW-0001">2Fe-2S</keyword>
<organism evidence="15 16">
    <name type="scientific">Rossellomorea vietnamensis</name>
    <dbReference type="NCBI Taxonomy" id="218284"/>
    <lineage>
        <taxon>Bacteria</taxon>
        <taxon>Bacillati</taxon>
        <taxon>Bacillota</taxon>
        <taxon>Bacilli</taxon>
        <taxon>Bacillales</taxon>
        <taxon>Bacillaceae</taxon>
        <taxon>Rossellomorea</taxon>
    </lineage>
</organism>
<dbReference type="Gene3D" id="3.10.20.30">
    <property type="match status" value="1"/>
</dbReference>
<dbReference type="InterPro" id="IPR012675">
    <property type="entry name" value="Beta-grasp_dom_sf"/>
</dbReference>
<gene>
    <name evidence="15" type="primary">sdhB</name>
    <name evidence="15" type="ORF">FZC84_05570</name>
</gene>
<dbReference type="GO" id="GO:0051537">
    <property type="term" value="F:2 iron, 2 sulfur cluster binding"/>
    <property type="evidence" value="ECO:0007669"/>
    <property type="project" value="UniProtKB-KW"/>
</dbReference>
<dbReference type="GO" id="GO:0006099">
    <property type="term" value="P:tricarboxylic acid cycle"/>
    <property type="evidence" value="ECO:0007669"/>
    <property type="project" value="UniProtKB-KW"/>
</dbReference>
<dbReference type="InterPro" id="IPR036010">
    <property type="entry name" value="2Fe-2S_ferredoxin-like_sf"/>
</dbReference>
<evidence type="ECO:0000256" key="5">
    <source>
        <dbReference type="ARBA" id="ARBA00022485"/>
    </source>
</evidence>
<evidence type="ECO:0000256" key="1">
    <source>
        <dbReference type="ARBA" id="ARBA00001927"/>
    </source>
</evidence>
<protein>
    <recommendedName>
        <fullName evidence="4">succinate dehydrogenase</fullName>
        <ecNumber evidence="4">1.3.5.1</ecNumber>
    </recommendedName>
</protein>
<dbReference type="PANTHER" id="PTHR11921">
    <property type="entry name" value="SUCCINATE DEHYDROGENASE IRON-SULFUR PROTEIN"/>
    <property type="match status" value="1"/>
</dbReference>
<dbReference type="PROSITE" id="PS51379">
    <property type="entry name" value="4FE4S_FER_2"/>
    <property type="match status" value="1"/>
</dbReference>
<evidence type="ECO:0000259" key="14">
    <source>
        <dbReference type="PROSITE" id="PS51379"/>
    </source>
</evidence>
<dbReference type="InterPro" id="IPR050573">
    <property type="entry name" value="SDH/FRD_Iron-Sulfur"/>
</dbReference>
<keyword evidence="12" id="KW-0003">3Fe-4S</keyword>
<name>A0A5D4MHV5_9BACI</name>
<keyword evidence="8" id="KW-0479">Metal-binding</keyword>
<dbReference type="NCBIfam" id="TIGR00384">
    <property type="entry name" value="dhsB"/>
    <property type="match status" value="1"/>
</dbReference>
<keyword evidence="5" id="KW-0004">4Fe-4S</keyword>
<dbReference type="SUPFAM" id="SSF54292">
    <property type="entry name" value="2Fe-2S ferredoxin-like"/>
    <property type="match status" value="1"/>
</dbReference>
<evidence type="ECO:0000256" key="13">
    <source>
        <dbReference type="ARBA" id="ARBA00034078"/>
    </source>
</evidence>
<dbReference type="NCBIfam" id="NF006391">
    <property type="entry name" value="PRK08640.1"/>
    <property type="match status" value="1"/>
</dbReference>
<keyword evidence="11" id="KW-0411">Iron-sulfur</keyword>
<feature type="domain" description="4Fe-4S ferredoxin-type" evidence="14">
    <location>
        <begin position="146"/>
        <end position="174"/>
    </location>
</feature>
<dbReference type="GO" id="GO:0051539">
    <property type="term" value="F:4 iron, 4 sulfur cluster binding"/>
    <property type="evidence" value="ECO:0007669"/>
    <property type="project" value="UniProtKB-KW"/>
</dbReference>
<dbReference type="AlphaFoldDB" id="A0A5D4MHV5"/>
<evidence type="ECO:0000313" key="16">
    <source>
        <dbReference type="Proteomes" id="UP000325182"/>
    </source>
</evidence>
<reference evidence="15 16" key="1">
    <citation type="submission" date="2019-08" db="EMBL/GenBank/DDBJ databases">
        <title>Bacillus genomes from the desert of Cuatro Cienegas, Coahuila.</title>
        <authorList>
            <person name="Olmedo-Alvarez G."/>
        </authorList>
    </citation>
    <scope>NUCLEOTIDE SEQUENCE [LARGE SCALE GENOMIC DNA]</scope>
    <source>
        <strain evidence="15 16">CH128b_4D</strain>
    </source>
</reference>
<evidence type="ECO:0000256" key="11">
    <source>
        <dbReference type="ARBA" id="ARBA00023014"/>
    </source>
</evidence>
<evidence type="ECO:0000256" key="7">
    <source>
        <dbReference type="ARBA" id="ARBA00022714"/>
    </source>
</evidence>
<dbReference type="PROSITE" id="PS00198">
    <property type="entry name" value="4FE4S_FER_1"/>
    <property type="match status" value="1"/>
</dbReference>
<dbReference type="Proteomes" id="UP000325182">
    <property type="component" value="Unassembled WGS sequence"/>
</dbReference>
<dbReference type="GO" id="GO:0022904">
    <property type="term" value="P:respiratory electron transport chain"/>
    <property type="evidence" value="ECO:0007669"/>
    <property type="project" value="TreeGrafter"/>
</dbReference>
<dbReference type="GO" id="GO:0051538">
    <property type="term" value="F:3 iron, 4 sulfur cluster binding"/>
    <property type="evidence" value="ECO:0007669"/>
    <property type="project" value="UniProtKB-KW"/>
</dbReference>